<feature type="compositionally biased region" description="Polar residues" evidence="13">
    <location>
        <begin position="1"/>
        <end position="10"/>
    </location>
</feature>
<dbReference type="FunFam" id="3.30.200.20:FF:000042">
    <property type="entry name" value="Aurora kinase A"/>
    <property type="match status" value="1"/>
</dbReference>
<comment type="caution">
    <text evidence="17">The sequence shown here is derived from an EMBL/GenBank/DDBJ whole genome shotgun (WGS) entry which is preliminary data.</text>
</comment>
<evidence type="ECO:0000256" key="5">
    <source>
        <dbReference type="ARBA" id="ARBA00022679"/>
    </source>
</evidence>
<dbReference type="SMART" id="SM00100">
    <property type="entry name" value="cNMP"/>
    <property type="match status" value="3"/>
</dbReference>
<dbReference type="GO" id="GO:0005524">
    <property type="term" value="F:ATP binding"/>
    <property type="evidence" value="ECO:0007669"/>
    <property type="project" value="UniProtKB-UniRule"/>
</dbReference>
<keyword evidence="6 12" id="KW-0547">Nucleotide-binding</keyword>
<dbReference type="InterPro" id="IPR000961">
    <property type="entry name" value="AGC-kinase_C"/>
</dbReference>
<accession>A0A9W7G7V4</accession>
<evidence type="ECO:0000259" key="15">
    <source>
        <dbReference type="PROSITE" id="PS50042"/>
    </source>
</evidence>
<dbReference type="InterPro" id="IPR017441">
    <property type="entry name" value="Protein_kinase_ATP_BS"/>
</dbReference>
<dbReference type="EMBL" id="BRYA01000978">
    <property type="protein sequence ID" value="GMI36866.1"/>
    <property type="molecule type" value="Genomic_DNA"/>
</dbReference>
<dbReference type="InterPro" id="IPR014710">
    <property type="entry name" value="RmlC-like_jellyroll"/>
</dbReference>
<feature type="region of interest" description="Disordered" evidence="13">
    <location>
        <begin position="752"/>
        <end position="782"/>
    </location>
</feature>
<dbReference type="GO" id="GO:0004692">
    <property type="term" value="F:cGMP-dependent protein kinase activity"/>
    <property type="evidence" value="ECO:0007669"/>
    <property type="project" value="UniProtKB-EC"/>
</dbReference>
<dbReference type="InterPro" id="IPR018490">
    <property type="entry name" value="cNMP-bd_dom_sf"/>
</dbReference>
<feature type="domain" description="Cyclic nucleotide-binding" evidence="15">
    <location>
        <begin position="220"/>
        <end position="326"/>
    </location>
</feature>
<evidence type="ECO:0000256" key="10">
    <source>
        <dbReference type="ARBA" id="ARBA00047298"/>
    </source>
</evidence>
<evidence type="ECO:0000256" key="11">
    <source>
        <dbReference type="ARBA" id="ARBA00047462"/>
    </source>
</evidence>
<dbReference type="GO" id="GO:0004691">
    <property type="term" value="F:cAMP-dependent protein kinase activity"/>
    <property type="evidence" value="ECO:0007669"/>
    <property type="project" value="TreeGrafter"/>
</dbReference>
<evidence type="ECO:0000256" key="9">
    <source>
        <dbReference type="ARBA" id="ARBA00022992"/>
    </source>
</evidence>
<dbReference type="PROSITE" id="PS50011">
    <property type="entry name" value="PROTEIN_KINASE_DOM"/>
    <property type="match status" value="1"/>
</dbReference>
<feature type="domain" description="AGC-kinase C-terminal" evidence="16">
    <location>
        <begin position="720"/>
        <end position="782"/>
    </location>
</feature>
<evidence type="ECO:0000313" key="18">
    <source>
        <dbReference type="Proteomes" id="UP001165065"/>
    </source>
</evidence>
<name>A0A9W7G7V4_9STRA</name>
<evidence type="ECO:0000256" key="3">
    <source>
        <dbReference type="ARBA" id="ARBA00022527"/>
    </source>
</evidence>
<dbReference type="OrthoDB" id="35715at2759"/>
<dbReference type="InterPro" id="IPR000595">
    <property type="entry name" value="cNMP-bd_dom"/>
</dbReference>
<evidence type="ECO:0000259" key="16">
    <source>
        <dbReference type="PROSITE" id="PS51285"/>
    </source>
</evidence>
<feature type="domain" description="Cyclic nucleotide-binding" evidence="15">
    <location>
        <begin position="100"/>
        <end position="197"/>
    </location>
</feature>
<evidence type="ECO:0000256" key="8">
    <source>
        <dbReference type="ARBA" id="ARBA00022840"/>
    </source>
</evidence>
<dbReference type="SMART" id="SM00220">
    <property type="entry name" value="S_TKc"/>
    <property type="match status" value="1"/>
</dbReference>
<feature type="region of interest" description="Disordered" evidence="13">
    <location>
        <begin position="1"/>
        <end position="50"/>
    </location>
</feature>
<keyword evidence="5" id="KW-0808">Transferase</keyword>
<dbReference type="PROSITE" id="PS00107">
    <property type="entry name" value="PROTEIN_KINASE_ATP"/>
    <property type="match status" value="1"/>
</dbReference>
<evidence type="ECO:0000256" key="12">
    <source>
        <dbReference type="PROSITE-ProRule" id="PRU10141"/>
    </source>
</evidence>
<gene>
    <name evidence="17" type="ORF">TrCOL_g2910</name>
</gene>
<evidence type="ECO:0000256" key="1">
    <source>
        <dbReference type="ARBA" id="ARBA00006352"/>
    </source>
</evidence>
<dbReference type="PANTHER" id="PTHR24353:SF143">
    <property type="entry name" value="PROTEIN KINASE DOMAIN-CONTAINING PROTEIN"/>
    <property type="match status" value="1"/>
</dbReference>
<keyword evidence="18" id="KW-1185">Reference proteome</keyword>
<evidence type="ECO:0000256" key="6">
    <source>
        <dbReference type="ARBA" id="ARBA00022741"/>
    </source>
</evidence>
<feature type="compositionally biased region" description="Polar residues" evidence="13">
    <location>
        <begin position="18"/>
        <end position="42"/>
    </location>
</feature>
<dbReference type="Gene3D" id="1.10.510.10">
    <property type="entry name" value="Transferase(Phosphotransferase) domain 1"/>
    <property type="match status" value="1"/>
</dbReference>
<dbReference type="SUPFAM" id="SSF51206">
    <property type="entry name" value="cAMP-binding domain-like"/>
    <property type="match status" value="3"/>
</dbReference>
<evidence type="ECO:0000256" key="2">
    <source>
        <dbReference type="ARBA" id="ARBA00012428"/>
    </source>
</evidence>
<keyword evidence="8 12" id="KW-0067">ATP-binding</keyword>
<comment type="catalytic activity">
    <reaction evidence="10">
        <text>L-threonyl-[protein] + ATP = O-phospho-L-threonyl-[protein] + ADP + H(+)</text>
        <dbReference type="Rhea" id="RHEA:46608"/>
        <dbReference type="Rhea" id="RHEA-COMP:11060"/>
        <dbReference type="Rhea" id="RHEA-COMP:11605"/>
        <dbReference type="ChEBI" id="CHEBI:15378"/>
        <dbReference type="ChEBI" id="CHEBI:30013"/>
        <dbReference type="ChEBI" id="CHEBI:30616"/>
        <dbReference type="ChEBI" id="CHEBI:61977"/>
        <dbReference type="ChEBI" id="CHEBI:456216"/>
        <dbReference type="EC" id="2.7.11.12"/>
    </reaction>
</comment>
<dbReference type="PROSITE" id="PS00889">
    <property type="entry name" value="CNMP_BINDING_2"/>
    <property type="match status" value="1"/>
</dbReference>
<organism evidence="17 18">
    <name type="scientific">Triparma columacea</name>
    <dbReference type="NCBI Taxonomy" id="722753"/>
    <lineage>
        <taxon>Eukaryota</taxon>
        <taxon>Sar</taxon>
        <taxon>Stramenopiles</taxon>
        <taxon>Ochrophyta</taxon>
        <taxon>Bolidophyceae</taxon>
        <taxon>Parmales</taxon>
        <taxon>Triparmaceae</taxon>
        <taxon>Triparma</taxon>
    </lineage>
</organism>
<dbReference type="Gene3D" id="3.30.200.20">
    <property type="entry name" value="Phosphorylase Kinase, domain 1"/>
    <property type="match status" value="1"/>
</dbReference>
<keyword evidence="3" id="KW-0723">Serine/threonine-protein kinase</keyword>
<dbReference type="Pfam" id="PF00027">
    <property type="entry name" value="cNMP_binding"/>
    <property type="match status" value="2"/>
</dbReference>
<dbReference type="AlphaFoldDB" id="A0A9W7G7V4"/>
<evidence type="ECO:0000313" key="17">
    <source>
        <dbReference type="EMBL" id="GMI36866.1"/>
    </source>
</evidence>
<dbReference type="SUPFAM" id="SSF56112">
    <property type="entry name" value="Protein kinase-like (PK-like)"/>
    <property type="match status" value="1"/>
</dbReference>
<dbReference type="InterPro" id="IPR018488">
    <property type="entry name" value="cNMP-bd_CS"/>
</dbReference>
<dbReference type="GO" id="GO:0005952">
    <property type="term" value="C:cAMP-dependent protein kinase complex"/>
    <property type="evidence" value="ECO:0007669"/>
    <property type="project" value="TreeGrafter"/>
</dbReference>
<keyword evidence="4" id="KW-0140">cGMP</keyword>
<reference evidence="18" key="1">
    <citation type="journal article" date="2023" name="Commun. Biol.">
        <title>Genome analysis of Parmales, the sister group of diatoms, reveals the evolutionary specialization of diatoms from phago-mixotrophs to photoautotrophs.</title>
        <authorList>
            <person name="Ban H."/>
            <person name="Sato S."/>
            <person name="Yoshikawa S."/>
            <person name="Yamada K."/>
            <person name="Nakamura Y."/>
            <person name="Ichinomiya M."/>
            <person name="Sato N."/>
            <person name="Blanc-Mathieu R."/>
            <person name="Endo H."/>
            <person name="Kuwata A."/>
            <person name="Ogata H."/>
        </authorList>
    </citation>
    <scope>NUCLEOTIDE SEQUENCE [LARGE SCALE GENOMIC DNA]</scope>
</reference>
<feature type="domain" description="Protein kinase" evidence="14">
    <location>
        <begin position="460"/>
        <end position="720"/>
    </location>
</feature>
<comment type="similarity">
    <text evidence="1">Belongs to the protein kinase superfamily. AGC Ser/Thr protein kinase family. cGMP subfamily.</text>
</comment>
<dbReference type="PROSITE" id="PS00108">
    <property type="entry name" value="PROTEIN_KINASE_ST"/>
    <property type="match status" value="1"/>
</dbReference>
<proteinExistence type="inferred from homology"/>
<evidence type="ECO:0000256" key="13">
    <source>
        <dbReference type="SAM" id="MobiDB-lite"/>
    </source>
</evidence>
<dbReference type="Gene3D" id="2.60.120.10">
    <property type="entry name" value="Jelly Rolls"/>
    <property type="match status" value="3"/>
</dbReference>
<comment type="catalytic activity">
    <reaction evidence="11">
        <text>L-seryl-[protein] + ATP = O-phospho-L-seryl-[protein] + ADP + H(+)</text>
        <dbReference type="Rhea" id="RHEA:17989"/>
        <dbReference type="Rhea" id="RHEA-COMP:9863"/>
        <dbReference type="Rhea" id="RHEA-COMP:11604"/>
        <dbReference type="ChEBI" id="CHEBI:15378"/>
        <dbReference type="ChEBI" id="CHEBI:29999"/>
        <dbReference type="ChEBI" id="CHEBI:30616"/>
        <dbReference type="ChEBI" id="CHEBI:83421"/>
        <dbReference type="ChEBI" id="CHEBI:456216"/>
        <dbReference type="EC" id="2.7.11.12"/>
    </reaction>
</comment>
<evidence type="ECO:0000259" key="14">
    <source>
        <dbReference type="PROSITE" id="PS50011"/>
    </source>
</evidence>
<dbReference type="PANTHER" id="PTHR24353">
    <property type="entry name" value="CYCLIC NUCLEOTIDE-DEPENDENT PROTEIN KINASE"/>
    <property type="match status" value="1"/>
</dbReference>
<dbReference type="PROSITE" id="PS51285">
    <property type="entry name" value="AGC_KINASE_CTER"/>
    <property type="match status" value="1"/>
</dbReference>
<dbReference type="GO" id="GO:0030553">
    <property type="term" value="F:cGMP binding"/>
    <property type="evidence" value="ECO:0007669"/>
    <property type="project" value="UniProtKB-KW"/>
</dbReference>
<evidence type="ECO:0000256" key="4">
    <source>
        <dbReference type="ARBA" id="ARBA00022535"/>
    </source>
</evidence>
<protein>
    <recommendedName>
        <fullName evidence="2">cGMP-dependent protein kinase</fullName>
        <ecNumber evidence="2">2.7.11.12</ecNumber>
    </recommendedName>
</protein>
<dbReference type="PROSITE" id="PS50042">
    <property type="entry name" value="CNMP_BINDING_3"/>
    <property type="match status" value="2"/>
</dbReference>
<keyword evidence="7" id="KW-0418">Kinase</keyword>
<feature type="binding site" evidence="12">
    <location>
        <position position="489"/>
    </location>
    <ligand>
        <name>ATP</name>
        <dbReference type="ChEBI" id="CHEBI:30616"/>
    </ligand>
</feature>
<sequence length="782" mass="87189">MGNLCSSDSATAGGDSKMGTSGFSDGSVGSNVPPNSGQSSKLRTSHEDRIVKQTRAKARMNVFTKPMSELEVKNYVPRSYPKSPSETKFLTEALLGNNFIFSSLPTSHSKLMIDAMEMKEYAMADEIIIQGDTETTYFYLMNEGTVTFNVSGNNVGSCTRGGGFGELALLYDCPRAATCTVTSEKASVWRVDRATFQLCLRKFREESTGKAVEVLRQVEGFAQLDEDVLKKVGAAMTEVSFGRGQCIVKKNDTGKAFYIIMEGKVRISNIGHSGKSNFSEHTLSAGEYFGERSLITNERRAADITVSSDTCRVLALDKESFDKYLGSFTSLLAYCENKRLLKSVPTLAASNLEGYQVDKLMSKMETVTLKSHETVTGANLYFITDGCLITDSGSELRKGDYFGGNFGAQDALMARAKDVCTCSVLTAEGVREAVGKDVQLGRPMKRRESQIIRGMTLKECERIRILGIGTFGRVWIVKHQTTSKTYALKILDKEQIVSHHQVKGVMREKEIMDSLKHPFIVGLVATFKDDAKLYMLVNLYQGGELFSVLHTRQYDGVPADHAAFYAQCIMIGLAHMHDRKICYRDLKPENVMIDNFGYPVIVDLGFAKIVPERTYTLCGTPEYLAPEIILSKGHNKGVDIWAFGVLVFEMIYGFSPFYSEGVDQVTLFKRIVQVRFSFPSRRGTEESTDLISKLLVKRPTYRLGCAANGTGADILSHPFFVHEHDVLYNRQLTPPWVPEVKNNMDTGNFDSYALEERDEERQKGKKKKVKLTREQQAAFDDF</sequence>
<dbReference type="CDD" id="cd00038">
    <property type="entry name" value="CAP_ED"/>
    <property type="match status" value="2"/>
</dbReference>
<dbReference type="Proteomes" id="UP001165065">
    <property type="component" value="Unassembled WGS sequence"/>
</dbReference>
<dbReference type="EC" id="2.7.11.12" evidence="2"/>
<dbReference type="InterPro" id="IPR000719">
    <property type="entry name" value="Prot_kinase_dom"/>
</dbReference>
<evidence type="ECO:0000256" key="7">
    <source>
        <dbReference type="ARBA" id="ARBA00022777"/>
    </source>
</evidence>
<dbReference type="InterPro" id="IPR008271">
    <property type="entry name" value="Ser/Thr_kinase_AS"/>
</dbReference>
<dbReference type="Pfam" id="PF00069">
    <property type="entry name" value="Pkinase"/>
    <property type="match status" value="1"/>
</dbReference>
<dbReference type="InterPro" id="IPR011009">
    <property type="entry name" value="Kinase-like_dom_sf"/>
</dbReference>
<keyword evidence="9" id="KW-0142">cGMP-binding</keyword>